<keyword evidence="3" id="KW-1185">Reference proteome</keyword>
<accession>A0A022RP99</accession>
<keyword evidence="1" id="KW-0732">Signal</keyword>
<dbReference type="PANTHER" id="PTHR46398:SF5">
    <property type="entry name" value="ALPHA_BETA-HYDROLASES SUPERFAMILY PROTEIN"/>
    <property type="match status" value="1"/>
</dbReference>
<dbReference type="STRING" id="4155.A0A022RP99"/>
<sequence length="132" mass="15294">MIVALEHAFKSLLCFPCLMCIMCLKDTCTLEEKMLQDSRRLYAPGRLYHIIVRKPFRFDYIVLSCNIISDHSILWMLQESQRTLNCMLEKEPIIEIPIAQRMERAVALEVPHANSPPSYGTFQESEEGENSN</sequence>
<dbReference type="EMBL" id="KI630378">
    <property type="protein sequence ID" value="EYU40755.1"/>
    <property type="molecule type" value="Genomic_DNA"/>
</dbReference>
<feature type="chain" id="PRO_5001507807" evidence="1">
    <location>
        <begin position="30"/>
        <end position="132"/>
    </location>
</feature>
<dbReference type="AlphaFoldDB" id="A0A022RP99"/>
<feature type="signal peptide" evidence="1">
    <location>
        <begin position="1"/>
        <end position="29"/>
    </location>
</feature>
<protein>
    <submittedName>
        <fullName evidence="2">Uncharacterized protein</fullName>
    </submittedName>
</protein>
<proteinExistence type="predicted"/>
<dbReference type="Proteomes" id="UP000030748">
    <property type="component" value="Unassembled WGS sequence"/>
</dbReference>
<evidence type="ECO:0000313" key="2">
    <source>
        <dbReference type="EMBL" id="EYU40755.1"/>
    </source>
</evidence>
<organism evidence="2 3">
    <name type="scientific">Erythranthe guttata</name>
    <name type="common">Yellow monkey flower</name>
    <name type="synonym">Mimulus guttatus</name>
    <dbReference type="NCBI Taxonomy" id="4155"/>
    <lineage>
        <taxon>Eukaryota</taxon>
        <taxon>Viridiplantae</taxon>
        <taxon>Streptophyta</taxon>
        <taxon>Embryophyta</taxon>
        <taxon>Tracheophyta</taxon>
        <taxon>Spermatophyta</taxon>
        <taxon>Magnoliopsida</taxon>
        <taxon>eudicotyledons</taxon>
        <taxon>Gunneridae</taxon>
        <taxon>Pentapetalae</taxon>
        <taxon>asterids</taxon>
        <taxon>lamiids</taxon>
        <taxon>Lamiales</taxon>
        <taxon>Phrymaceae</taxon>
        <taxon>Erythranthe</taxon>
    </lineage>
</organism>
<reference evidence="2 3" key="1">
    <citation type="journal article" date="2013" name="Proc. Natl. Acad. Sci. U.S.A.">
        <title>Fine-scale variation in meiotic recombination in Mimulus inferred from population shotgun sequencing.</title>
        <authorList>
            <person name="Hellsten U."/>
            <person name="Wright K.M."/>
            <person name="Jenkins J."/>
            <person name="Shu S."/>
            <person name="Yuan Y."/>
            <person name="Wessler S.R."/>
            <person name="Schmutz J."/>
            <person name="Willis J.H."/>
            <person name="Rokhsar D.S."/>
        </authorList>
    </citation>
    <scope>NUCLEOTIDE SEQUENCE [LARGE SCALE GENOMIC DNA]</scope>
    <source>
        <strain evidence="3">cv. DUN x IM62</strain>
    </source>
</reference>
<name>A0A022RP99_ERYGU</name>
<dbReference type="PANTHER" id="PTHR46398">
    <property type="entry name" value="ALPHA/BETA-HYDROLASES SUPERFAMILY PROTEIN"/>
    <property type="match status" value="1"/>
</dbReference>
<gene>
    <name evidence="2" type="ORF">MIMGU_mgv1a025511mg</name>
</gene>
<evidence type="ECO:0000313" key="3">
    <source>
        <dbReference type="Proteomes" id="UP000030748"/>
    </source>
</evidence>
<evidence type="ECO:0000256" key="1">
    <source>
        <dbReference type="SAM" id="SignalP"/>
    </source>
</evidence>
<feature type="non-terminal residue" evidence="2">
    <location>
        <position position="132"/>
    </location>
</feature>